<dbReference type="Gene3D" id="3.60.40.10">
    <property type="entry name" value="PPM-type phosphatase domain"/>
    <property type="match status" value="1"/>
</dbReference>
<protein>
    <submittedName>
        <fullName evidence="4">Response regulator containing a CheY-like receiver domain and an HD-GYP domain</fullName>
    </submittedName>
</protein>
<keyword evidence="1" id="KW-0378">Hydrolase</keyword>
<feature type="domain" description="PPM-type phosphatase" evidence="3">
    <location>
        <begin position="257"/>
        <end position="487"/>
    </location>
</feature>
<dbReference type="InterPro" id="IPR052016">
    <property type="entry name" value="Bact_Sigma-Reg"/>
</dbReference>
<proteinExistence type="predicted"/>
<feature type="transmembrane region" description="Helical" evidence="2">
    <location>
        <begin position="20"/>
        <end position="37"/>
    </location>
</feature>
<dbReference type="InterPro" id="IPR001932">
    <property type="entry name" value="PPM-type_phosphatase-like_dom"/>
</dbReference>
<keyword evidence="2" id="KW-0812">Transmembrane</keyword>
<dbReference type="SMART" id="SM00331">
    <property type="entry name" value="PP2C_SIG"/>
    <property type="match status" value="1"/>
</dbReference>
<dbReference type="InterPro" id="IPR036457">
    <property type="entry name" value="PPM-type-like_dom_sf"/>
</dbReference>
<feature type="transmembrane region" description="Helical" evidence="2">
    <location>
        <begin position="188"/>
        <end position="209"/>
    </location>
</feature>
<evidence type="ECO:0000313" key="4">
    <source>
        <dbReference type="EMBL" id="CAA6817508.1"/>
    </source>
</evidence>
<dbReference type="Pfam" id="PF07228">
    <property type="entry name" value="SpoIIE"/>
    <property type="match status" value="1"/>
</dbReference>
<evidence type="ECO:0000256" key="2">
    <source>
        <dbReference type="SAM" id="Phobius"/>
    </source>
</evidence>
<dbReference type="EMBL" id="CACVAP010000086">
    <property type="protein sequence ID" value="CAA6817508.1"/>
    <property type="molecule type" value="Genomic_DNA"/>
</dbReference>
<keyword evidence="2" id="KW-1133">Transmembrane helix</keyword>
<dbReference type="AlphaFoldDB" id="A0A6S6TMD8"/>
<evidence type="ECO:0000259" key="3">
    <source>
        <dbReference type="SMART" id="SM00331"/>
    </source>
</evidence>
<reference evidence="4" key="1">
    <citation type="submission" date="2020-01" db="EMBL/GenBank/DDBJ databases">
        <authorList>
            <person name="Meier V. D."/>
            <person name="Meier V D."/>
        </authorList>
    </citation>
    <scope>NUCLEOTIDE SEQUENCE</scope>
    <source>
        <strain evidence="4">HLG_WM_MAG_06</strain>
    </source>
</reference>
<dbReference type="PANTHER" id="PTHR43156:SF9">
    <property type="entry name" value="HAMP DOMAIN-CONTAINING PROTEIN"/>
    <property type="match status" value="1"/>
</dbReference>
<keyword evidence="2" id="KW-0472">Membrane</keyword>
<name>A0A6S6TMD8_9BACT</name>
<organism evidence="4">
    <name type="scientific">uncultured Sulfurovum sp</name>
    <dbReference type="NCBI Taxonomy" id="269237"/>
    <lineage>
        <taxon>Bacteria</taxon>
        <taxon>Pseudomonadati</taxon>
        <taxon>Campylobacterota</taxon>
        <taxon>Epsilonproteobacteria</taxon>
        <taxon>Campylobacterales</taxon>
        <taxon>Sulfurovaceae</taxon>
        <taxon>Sulfurovum</taxon>
        <taxon>environmental samples</taxon>
    </lineage>
</organism>
<sequence length="488" mass="55511">MKDKIAFYYQKLSLIQKLSIPLLMASIFGFILTVVIVKQVQLIDDNTIFLKNELIPTLEKSNNNLALLKNISENLTFATLAAEEEMVLEITENQIVRKNLRSIIENENLNIINVEVYLNAFEEYFEIAKQYALIMIKSSSLSEKDVVHAETLILKFNEVEKYFSQLKSDIEVEVSLRAASNHQLSSEVIYFTITFIIVFAVVLFFTSYINYKDFNDYDIIEGQRKELERVNNNLQSSIECAFLIQEAILPSSEILDKYTKDNFACWKQKGSVGGDIYFVAELESENEVLVMVIDGVGHGVSGAFLTILVKAIETQIVKSINKGTLEKSPAKILEYFNRSIKVMLKQEKGSKSNTGFDGGILYYNKETNVCKYAGAKTALYIINDNELEIIKSDRVSVGFVRTKMDQVYTEHNIAIEEGTKLYILTDGVIDQEGKNNSMYGQERFGECILSNRNKSFQEQQDLLEQSVIEFSSGYEQSDDVTVLGMQFI</sequence>
<evidence type="ECO:0000256" key="1">
    <source>
        <dbReference type="ARBA" id="ARBA00022801"/>
    </source>
</evidence>
<gene>
    <name evidence="4" type="ORF">HELGO_WM1346</name>
</gene>
<dbReference type="GO" id="GO:0016791">
    <property type="term" value="F:phosphatase activity"/>
    <property type="evidence" value="ECO:0007669"/>
    <property type="project" value="TreeGrafter"/>
</dbReference>
<accession>A0A6S6TMD8</accession>
<dbReference type="PANTHER" id="PTHR43156">
    <property type="entry name" value="STAGE II SPORULATION PROTEIN E-RELATED"/>
    <property type="match status" value="1"/>
</dbReference>